<evidence type="ECO:0000256" key="1">
    <source>
        <dbReference type="ARBA" id="ARBA00000085"/>
    </source>
</evidence>
<evidence type="ECO:0000256" key="2">
    <source>
        <dbReference type="ARBA" id="ARBA00004236"/>
    </source>
</evidence>
<name>A0A917Y905_9ACTN</name>
<dbReference type="InterPro" id="IPR003661">
    <property type="entry name" value="HisK_dim/P_dom"/>
</dbReference>
<comment type="catalytic activity">
    <reaction evidence="1">
        <text>ATP + protein L-histidine = ADP + protein N-phospho-L-histidine.</text>
        <dbReference type="EC" id="2.7.13.3"/>
    </reaction>
</comment>
<dbReference type="SUPFAM" id="SSF55785">
    <property type="entry name" value="PYP-like sensor domain (PAS domain)"/>
    <property type="match status" value="1"/>
</dbReference>
<comment type="subcellular location">
    <subcellularLocation>
        <location evidence="2">Cell membrane</location>
    </subcellularLocation>
</comment>
<dbReference type="InterPro" id="IPR036097">
    <property type="entry name" value="HisK_dim/P_sf"/>
</dbReference>
<dbReference type="Pfam" id="PF08448">
    <property type="entry name" value="PAS_4"/>
    <property type="match status" value="1"/>
</dbReference>
<organism evidence="5 6">
    <name type="scientific">Streptomyces albiflavescens</name>
    <dbReference type="NCBI Taxonomy" id="1623582"/>
    <lineage>
        <taxon>Bacteria</taxon>
        <taxon>Bacillati</taxon>
        <taxon>Actinomycetota</taxon>
        <taxon>Actinomycetes</taxon>
        <taxon>Kitasatosporales</taxon>
        <taxon>Streptomycetaceae</taxon>
        <taxon>Streptomyces</taxon>
    </lineage>
</organism>
<dbReference type="AlphaFoldDB" id="A0A917Y905"/>
<dbReference type="SMART" id="SM00091">
    <property type="entry name" value="PAS"/>
    <property type="match status" value="1"/>
</dbReference>
<dbReference type="CDD" id="cd00130">
    <property type="entry name" value="PAS"/>
    <property type="match status" value="1"/>
</dbReference>
<dbReference type="InterPro" id="IPR000014">
    <property type="entry name" value="PAS"/>
</dbReference>
<dbReference type="EC" id="2.7.13.3" evidence="3"/>
<comment type="caution">
    <text evidence="5">The sequence shown here is derived from an EMBL/GenBank/DDBJ whole genome shotgun (WGS) entry which is preliminary data.</text>
</comment>
<gene>
    <name evidence="5" type="ORF">GCM10011579_049840</name>
</gene>
<evidence type="ECO:0000259" key="4">
    <source>
        <dbReference type="PROSITE" id="PS50112"/>
    </source>
</evidence>
<dbReference type="NCBIfam" id="TIGR00229">
    <property type="entry name" value="sensory_box"/>
    <property type="match status" value="1"/>
</dbReference>
<dbReference type="Gene3D" id="1.10.287.130">
    <property type="match status" value="1"/>
</dbReference>
<dbReference type="GO" id="GO:0000155">
    <property type="term" value="F:phosphorelay sensor kinase activity"/>
    <property type="evidence" value="ECO:0007669"/>
    <property type="project" value="InterPro"/>
</dbReference>
<dbReference type="SUPFAM" id="SSF47384">
    <property type="entry name" value="Homodimeric domain of signal transducing histidine kinase"/>
    <property type="match status" value="1"/>
</dbReference>
<evidence type="ECO:0000256" key="3">
    <source>
        <dbReference type="ARBA" id="ARBA00012438"/>
    </source>
</evidence>
<evidence type="ECO:0000313" key="5">
    <source>
        <dbReference type="EMBL" id="GGN72530.1"/>
    </source>
</evidence>
<dbReference type="RefSeq" id="WP_189188286.1">
    <property type="nucleotide sequence ID" value="NZ_BMMM01000009.1"/>
</dbReference>
<dbReference type="Pfam" id="PF00512">
    <property type="entry name" value="HisKA"/>
    <property type="match status" value="1"/>
</dbReference>
<dbReference type="CDD" id="cd00082">
    <property type="entry name" value="HisKA"/>
    <property type="match status" value="1"/>
</dbReference>
<dbReference type="Proteomes" id="UP000600365">
    <property type="component" value="Unassembled WGS sequence"/>
</dbReference>
<dbReference type="GO" id="GO:0005886">
    <property type="term" value="C:plasma membrane"/>
    <property type="evidence" value="ECO:0007669"/>
    <property type="project" value="UniProtKB-SubCell"/>
</dbReference>
<keyword evidence="6" id="KW-1185">Reference proteome</keyword>
<evidence type="ECO:0000313" key="6">
    <source>
        <dbReference type="Proteomes" id="UP000600365"/>
    </source>
</evidence>
<proteinExistence type="predicted"/>
<dbReference type="EMBL" id="BMMM01000009">
    <property type="protein sequence ID" value="GGN72530.1"/>
    <property type="molecule type" value="Genomic_DNA"/>
</dbReference>
<dbReference type="Gene3D" id="3.30.450.20">
    <property type="entry name" value="PAS domain"/>
    <property type="match status" value="1"/>
</dbReference>
<dbReference type="InterPro" id="IPR013656">
    <property type="entry name" value="PAS_4"/>
</dbReference>
<feature type="domain" description="PAS" evidence="4">
    <location>
        <begin position="36"/>
        <end position="87"/>
    </location>
</feature>
<dbReference type="PROSITE" id="PS50112">
    <property type="entry name" value="PAS"/>
    <property type="match status" value="1"/>
</dbReference>
<accession>A0A917Y905</accession>
<sequence length="181" mass="20050">MGFDQFPLRWLFSGAEDALVSATADAPTEAVEQAREYRILRNVLDGTSAAVAVIDEQLRFRYVNPAMARMGGVPQAMFHGRTMAEVLPGIHRSEEILRMVLDDGQPRALSITGTTRTRSPFRNRQWSAVYHRLEEDGRVLGLCGIDAQRHFVANASHELRTPLAGLRTLAVGRRVGAAVPR</sequence>
<protein>
    <recommendedName>
        <fullName evidence="3">histidine kinase</fullName>
        <ecNumber evidence="3">2.7.13.3</ecNumber>
    </recommendedName>
</protein>
<reference evidence="5 6" key="1">
    <citation type="journal article" date="2014" name="Int. J. Syst. Evol. Microbiol.">
        <title>Complete genome sequence of Corynebacterium casei LMG S-19264T (=DSM 44701T), isolated from a smear-ripened cheese.</title>
        <authorList>
            <consortium name="US DOE Joint Genome Institute (JGI-PGF)"/>
            <person name="Walter F."/>
            <person name="Albersmeier A."/>
            <person name="Kalinowski J."/>
            <person name="Ruckert C."/>
        </authorList>
    </citation>
    <scope>NUCLEOTIDE SEQUENCE [LARGE SCALE GENOMIC DNA]</scope>
    <source>
        <strain evidence="5 6">CGMCC 4.7111</strain>
    </source>
</reference>
<dbReference type="InterPro" id="IPR035965">
    <property type="entry name" value="PAS-like_dom_sf"/>
</dbReference>